<dbReference type="Proteomes" id="UP000472269">
    <property type="component" value="Unplaced"/>
</dbReference>
<dbReference type="OMA" id="PAVQFHN"/>
<dbReference type="AlphaFoldDB" id="A0A663M2D6"/>
<evidence type="ECO:0000313" key="2">
    <source>
        <dbReference type="Ensembl" id="ENSACUP00000006039.1"/>
    </source>
</evidence>
<evidence type="ECO:0000313" key="3">
    <source>
        <dbReference type="Proteomes" id="UP000472269"/>
    </source>
</evidence>
<dbReference type="Ensembl" id="ENSACUT00000006442.1">
    <property type="protein sequence ID" value="ENSACUP00000006039.1"/>
    <property type="gene ID" value="ENSACUG00000004105.1"/>
</dbReference>
<feature type="region of interest" description="Disordered" evidence="1">
    <location>
        <begin position="29"/>
        <end position="63"/>
    </location>
</feature>
<proteinExistence type="predicted"/>
<protein>
    <submittedName>
        <fullName evidence="2">Uncharacterized protein</fullName>
    </submittedName>
</protein>
<keyword evidence="3" id="KW-1185">Reference proteome</keyword>
<accession>A0A663M2D6</accession>
<reference evidence="2" key="2">
    <citation type="submission" date="2025-09" db="UniProtKB">
        <authorList>
            <consortium name="Ensembl"/>
        </authorList>
    </citation>
    <scope>IDENTIFICATION</scope>
</reference>
<organism evidence="2 3">
    <name type="scientific">Athene cunicularia</name>
    <name type="common">Burrowing owl</name>
    <name type="synonym">Speotyto cunicularia</name>
    <dbReference type="NCBI Taxonomy" id="194338"/>
    <lineage>
        <taxon>Eukaryota</taxon>
        <taxon>Metazoa</taxon>
        <taxon>Chordata</taxon>
        <taxon>Craniata</taxon>
        <taxon>Vertebrata</taxon>
        <taxon>Euteleostomi</taxon>
        <taxon>Archelosauria</taxon>
        <taxon>Archosauria</taxon>
        <taxon>Dinosauria</taxon>
        <taxon>Saurischia</taxon>
        <taxon>Theropoda</taxon>
        <taxon>Coelurosauria</taxon>
        <taxon>Aves</taxon>
        <taxon>Neognathae</taxon>
        <taxon>Neoaves</taxon>
        <taxon>Telluraves</taxon>
        <taxon>Strigiformes</taxon>
        <taxon>Strigidae</taxon>
        <taxon>Athene</taxon>
    </lineage>
</organism>
<reference evidence="2" key="1">
    <citation type="submission" date="2025-08" db="UniProtKB">
        <authorList>
            <consortium name="Ensembl"/>
        </authorList>
    </citation>
    <scope>IDENTIFICATION</scope>
</reference>
<name>A0A663M2D6_ATHCN</name>
<evidence type="ECO:0000256" key="1">
    <source>
        <dbReference type="SAM" id="MobiDB-lite"/>
    </source>
</evidence>
<sequence length="109" mass="11217">MGEGVLDVVQVLDGIPEGGEHFLAVGTDHGVARDGSGAGEVPEGSEEPLGPGRDLPGQGLGTALGHVDLAPEAVHHGDGWRVACGCRRVRRKSQLLLPRGSHTGECLLI</sequence>